<proteinExistence type="predicted"/>
<dbReference type="AlphaFoldDB" id="A0A0E9XGT2"/>
<organism evidence="1">
    <name type="scientific">Anguilla anguilla</name>
    <name type="common">European freshwater eel</name>
    <name type="synonym">Muraena anguilla</name>
    <dbReference type="NCBI Taxonomy" id="7936"/>
    <lineage>
        <taxon>Eukaryota</taxon>
        <taxon>Metazoa</taxon>
        <taxon>Chordata</taxon>
        <taxon>Craniata</taxon>
        <taxon>Vertebrata</taxon>
        <taxon>Euteleostomi</taxon>
        <taxon>Actinopterygii</taxon>
        <taxon>Neopterygii</taxon>
        <taxon>Teleostei</taxon>
        <taxon>Anguilliformes</taxon>
        <taxon>Anguillidae</taxon>
        <taxon>Anguilla</taxon>
    </lineage>
</organism>
<sequence length="40" mass="4241">MASLWLSVKGIKKTIAQGSTIVQDFVANSALNYAISLITS</sequence>
<accession>A0A0E9XGT2</accession>
<name>A0A0E9XGT2_ANGAN</name>
<reference evidence="1" key="2">
    <citation type="journal article" date="2015" name="Fish Shellfish Immunol.">
        <title>Early steps in the European eel (Anguilla anguilla)-Vibrio vulnificus interaction in the gills: Role of the RtxA13 toxin.</title>
        <authorList>
            <person name="Callol A."/>
            <person name="Pajuelo D."/>
            <person name="Ebbesson L."/>
            <person name="Teles M."/>
            <person name="MacKenzie S."/>
            <person name="Amaro C."/>
        </authorList>
    </citation>
    <scope>NUCLEOTIDE SEQUENCE</scope>
</reference>
<dbReference type="EMBL" id="GBXM01007527">
    <property type="protein sequence ID" value="JAI01051.1"/>
    <property type="molecule type" value="Transcribed_RNA"/>
</dbReference>
<protein>
    <submittedName>
        <fullName evidence="1">Uncharacterized protein</fullName>
    </submittedName>
</protein>
<reference evidence="1" key="1">
    <citation type="submission" date="2014-11" db="EMBL/GenBank/DDBJ databases">
        <authorList>
            <person name="Amaro Gonzalez C."/>
        </authorList>
    </citation>
    <scope>NUCLEOTIDE SEQUENCE</scope>
</reference>
<evidence type="ECO:0000313" key="1">
    <source>
        <dbReference type="EMBL" id="JAI01051.1"/>
    </source>
</evidence>